<gene>
    <name evidence="8" type="ORF">J5837_03040</name>
</gene>
<keyword evidence="9" id="KW-1185">Reference proteome</keyword>
<evidence type="ECO:0000313" key="8">
    <source>
        <dbReference type="EMBL" id="MBP3983388.1"/>
    </source>
</evidence>
<proteinExistence type="predicted"/>
<dbReference type="InterPro" id="IPR051686">
    <property type="entry name" value="Lipoprotein_DolP"/>
</dbReference>
<keyword evidence="2 6" id="KW-0732">Signal</keyword>
<feature type="chain" id="PRO_5037543409" description="Osmotically-inducible protein Y" evidence="6">
    <location>
        <begin position="27"/>
        <end position="119"/>
    </location>
</feature>
<evidence type="ECO:0000256" key="2">
    <source>
        <dbReference type="ARBA" id="ARBA00022729"/>
    </source>
</evidence>
<dbReference type="PANTHER" id="PTHR34606">
    <property type="entry name" value="BON DOMAIN-CONTAINING PROTEIN"/>
    <property type="match status" value="1"/>
</dbReference>
<dbReference type="InterPro" id="IPR014004">
    <property type="entry name" value="Transpt-assoc_nodulatn_dom_bac"/>
</dbReference>
<reference evidence="8" key="2">
    <citation type="submission" date="2021-03" db="EMBL/GenBank/DDBJ databases">
        <authorList>
            <person name="Cao W."/>
        </authorList>
    </citation>
    <scope>NUCLEOTIDE SEQUENCE</scope>
    <source>
        <strain evidence="8">110414</strain>
    </source>
</reference>
<dbReference type="Proteomes" id="UP000673447">
    <property type="component" value="Unassembled WGS sequence"/>
</dbReference>
<evidence type="ECO:0000256" key="6">
    <source>
        <dbReference type="SAM" id="SignalP"/>
    </source>
</evidence>
<organism evidence="8 9">
    <name type="scientific">Pseudoxanthomonas helianthi</name>
    <dbReference type="NCBI Taxonomy" id="1453541"/>
    <lineage>
        <taxon>Bacteria</taxon>
        <taxon>Pseudomonadati</taxon>
        <taxon>Pseudomonadota</taxon>
        <taxon>Gammaproteobacteria</taxon>
        <taxon>Lysobacterales</taxon>
        <taxon>Lysobacteraceae</taxon>
        <taxon>Pseudoxanthomonas</taxon>
    </lineage>
</organism>
<dbReference type="InterPro" id="IPR007055">
    <property type="entry name" value="BON_dom"/>
</dbReference>
<reference evidence="8" key="1">
    <citation type="journal article" date="2016" name="Int. J. Syst. Evol. Microbiol.">
        <title>Pseudoxanthomonas helianthi sp. nov., isolated from roots of Jerusalem artichoke (Helianthus tuberosus).</title>
        <authorList>
            <person name="Kittiwongwattana C."/>
            <person name="Thawai C."/>
        </authorList>
    </citation>
    <scope>NUCLEOTIDE SEQUENCE</scope>
    <source>
        <strain evidence="8">110414</strain>
    </source>
</reference>
<keyword evidence="3" id="KW-0677">Repeat</keyword>
<comment type="caution">
    <text evidence="8">The sequence shown here is derived from an EMBL/GenBank/DDBJ whole genome shotgun (WGS) entry which is preliminary data.</text>
</comment>
<evidence type="ECO:0000256" key="3">
    <source>
        <dbReference type="ARBA" id="ARBA00022737"/>
    </source>
</evidence>
<feature type="domain" description="BON" evidence="7">
    <location>
        <begin position="48"/>
        <end position="117"/>
    </location>
</feature>
<dbReference type="RefSeq" id="WP_210535241.1">
    <property type="nucleotide sequence ID" value="NZ_JAGKTC010000001.1"/>
</dbReference>
<evidence type="ECO:0000256" key="5">
    <source>
        <dbReference type="ARBA" id="ARBA00070588"/>
    </source>
</evidence>
<accession>A0A941AUN3</accession>
<feature type="signal peptide" evidence="6">
    <location>
        <begin position="1"/>
        <end position="26"/>
    </location>
</feature>
<sequence length="119" mass="12496">MKVARISRLLATAALSLAVTATSVLAVAQQAIPRDTVGDKNKTSQPIGDAWITTKVKSELMVADNVPAKDIEVETTNGVVRLSGMVADRAQKDKAVDVAGRIDGVTRVDASALMVQPAR</sequence>
<evidence type="ECO:0000256" key="1">
    <source>
        <dbReference type="ARBA" id="ARBA00004418"/>
    </source>
</evidence>
<dbReference type="FunFam" id="3.30.1340.30:FF:000001">
    <property type="entry name" value="Molecular chaperone OsmY"/>
    <property type="match status" value="1"/>
</dbReference>
<evidence type="ECO:0000259" key="7">
    <source>
        <dbReference type="PROSITE" id="PS50914"/>
    </source>
</evidence>
<dbReference type="Gene3D" id="3.30.1340.30">
    <property type="match status" value="1"/>
</dbReference>
<evidence type="ECO:0000256" key="4">
    <source>
        <dbReference type="ARBA" id="ARBA00022764"/>
    </source>
</evidence>
<name>A0A941AUN3_9GAMM</name>
<dbReference type="GO" id="GO:0042597">
    <property type="term" value="C:periplasmic space"/>
    <property type="evidence" value="ECO:0007669"/>
    <property type="project" value="UniProtKB-SubCell"/>
</dbReference>
<dbReference type="Pfam" id="PF04972">
    <property type="entry name" value="BON"/>
    <property type="match status" value="1"/>
</dbReference>
<protein>
    <recommendedName>
        <fullName evidence="5">Osmotically-inducible protein Y</fullName>
    </recommendedName>
</protein>
<dbReference type="AlphaFoldDB" id="A0A941AUN3"/>
<dbReference type="PANTHER" id="PTHR34606:SF15">
    <property type="entry name" value="BON DOMAIN-CONTAINING PROTEIN"/>
    <property type="match status" value="1"/>
</dbReference>
<dbReference type="PROSITE" id="PS50914">
    <property type="entry name" value="BON"/>
    <property type="match status" value="1"/>
</dbReference>
<evidence type="ECO:0000313" key="9">
    <source>
        <dbReference type="Proteomes" id="UP000673447"/>
    </source>
</evidence>
<keyword evidence="4" id="KW-0574">Periplasm</keyword>
<dbReference type="SMART" id="SM00749">
    <property type="entry name" value="BON"/>
    <property type="match status" value="1"/>
</dbReference>
<dbReference type="EMBL" id="JAGKTC010000001">
    <property type="protein sequence ID" value="MBP3983388.1"/>
    <property type="molecule type" value="Genomic_DNA"/>
</dbReference>
<comment type="subcellular location">
    <subcellularLocation>
        <location evidence="1">Periplasm</location>
    </subcellularLocation>
</comment>